<feature type="transmembrane region" description="Helical" evidence="5">
    <location>
        <begin position="337"/>
        <end position="358"/>
    </location>
</feature>
<feature type="transmembrane region" description="Helical" evidence="5">
    <location>
        <begin position="138"/>
        <end position="158"/>
    </location>
</feature>
<comment type="caution">
    <text evidence="6">The sequence shown here is derived from an EMBL/GenBank/DDBJ whole genome shotgun (WGS) entry which is preliminary data.</text>
</comment>
<keyword evidence="2 5" id="KW-0812">Transmembrane</keyword>
<evidence type="ECO:0000313" key="7">
    <source>
        <dbReference type="Proteomes" id="UP000249645"/>
    </source>
</evidence>
<dbReference type="EMBL" id="QFOI01000003">
    <property type="protein sequence ID" value="PZP52557.1"/>
    <property type="molecule type" value="Genomic_DNA"/>
</dbReference>
<feature type="transmembrane region" description="Helical" evidence="5">
    <location>
        <begin position="236"/>
        <end position="253"/>
    </location>
</feature>
<comment type="subcellular location">
    <subcellularLocation>
        <location evidence="1">Membrane</location>
        <topology evidence="1">Multi-pass membrane protein</topology>
    </subcellularLocation>
</comment>
<reference evidence="6 7" key="1">
    <citation type="submission" date="2017-11" db="EMBL/GenBank/DDBJ databases">
        <title>Infants hospitalized years apart are colonized by the same room-sourced microbial strains.</title>
        <authorList>
            <person name="Brooks B."/>
            <person name="Olm M.R."/>
            <person name="Firek B.A."/>
            <person name="Baker R."/>
            <person name="Thomas B.C."/>
            <person name="Morowitz M.J."/>
            <person name="Banfield J.F."/>
        </authorList>
    </citation>
    <scope>NUCLEOTIDE SEQUENCE [LARGE SCALE GENOMIC DNA]</scope>
    <source>
        <strain evidence="6">S2_009_000_R2_76</strain>
    </source>
</reference>
<feature type="transmembrane region" description="Helical" evidence="5">
    <location>
        <begin position="397"/>
        <end position="417"/>
    </location>
</feature>
<feature type="transmembrane region" description="Helical" evidence="5">
    <location>
        <begin position="364"/>
        <end position="385"/>
    </location>
</feature>
<sequence>MSNRIFYSWVNPKLDLPLLLVLAICTGISSGISPQIGTYMVSGLSTNPADAAMCNYAYFAGMTVAFSLIDRIRSFFSPKQLLVGICLGLIFCNTILSQTDSSALIVLLTFFVGVFRIMGAIIIVITLTPILMPQGQRYMLYCVYFPITLLVSPVGGWAMATVANQVNWRFAFHFCNLLLFLGLIIVLIGVHNERPVKRLALWKFDWFGHFLIAGWMLSFIYLLVYGRINDWFDSQHVVFAAIVFSTCIVFLLLRNTFQRHPLLHFEILKMRNIRIGFIIMFFFGAFFTMTNTMNTLMNISFHTDPLENARVNTYPVIGYVIGTLIAYFYFRRFNNFKIMILTTILFYWMSCVMLYFLVDGQVSQYQLLLPMILRGIAIILSYITIGLYVTTDVPGKYLPIIPFFLIFFRSFLGPTIWGNLYSNWLAIRQVQLLDKLAGWSASDMSDPVFLERFHLTNGHGVDIAKLYSIYRQQAVMSSLKELLGYLCLGGIVFFVCVLFLPIYKKLDRNILNWMKRKNQDEVTTVVS</sequence>
<dbReference type="PANTHER" id="PTHR23501:SF5">
    <property type="entry name" value="TRANSPORT PROTEIN"/>
    <property type="match status" value="1"/>
</dbReference>
<evidence type="ECO:0000256" key="3">
    <source>
        <dbReference type="ARBA" id="ARBA00022989"/>
    </source>
</evidence>
<feature type="transmembrane region" description="Helical" evidence="5">
    <location>
        <begin position="104"/>
        <end position="131"/>
    </location>
</feature>
<feature type="transmembrane region" description="Helical" evidence="5">
    <location>
        <begin position="170"/>
        <end position="192"/>
    </location>
</feature>
<keyword evidence="4 5" id="KW-0472">Membrane</keyword>
<evidence type="ECO:0000256" key="1">
    <source>
        <dbReference type="ARBA" id="ARBA00004141"/>
    </source>
</evidence>
<dbReference type="SUPFAM" id="SSF103473">
    <property type="entry name" value="MFS general substrate transporter"/>
    <property type="match status" value="2"/>
</dbReference>
<feature type="transmembrane region" description="Helical" evidence="5">
    <location>
        <begin position="204"/>
        <end position="224"/>
    </location>
</feature>
<dbReference type="Proteomes" id="UP000249645">
    <property type="component" value="Unassembled WGS sequence"/>
</dbReference>
<feature type="transmembrane region" description="Helical" evidence="5">
    <location>
        <begin position="313"/>
        <end position="330"/>
    </location>
</feature>
<evidence type="ECO:0008006" key="8">
    <source>
        <dbReference type="Google" id="ProtNLM"/>
    </source>
</evidence>
<feature type="transmembrane region" description="Helical" evidence="5">
    <location>
        <begin position="482"/>
        <end position="503"/>
    </location>
</feature>
<dbReference type="InterPro" id="IPR036259">
    <property type="entry name" value="MFS_trans_sf"/>
</dbReference>
<dbReference type="Gene3D" id="1.20.1250.20">
    <property type="entry name" value="MFS general substrate transporter like domains"/>
    <property type="match status" value="1"/>
</dbReference>
<evidence type="ECO:0000313" key="6">
    <source>
        <dbReference type="EMBL" id="PZP52557.1"/>
    </source>
</evidence>
<evidence type="ECO:0000256" key="4">
    <source>
        <dbReference type="ARBA" id="ARBA00023136"/>
    </source>
</evidence>
<evidence type="ECO:0000256" key="5">
    <source>
        <dbReference type="SAM" id="Phobius"/>
    </source>
</evidence>
<keyword evidence="3 5" id="KW-1133">Transmembrane helix</keyword>
<name>A0A2W5FFU8_9SPHI</name>
<organism evidence="6 7">
    <name type="scientific">Pseudopedobacter saltans</name>
    <dbReference type="NCBI Taxonomy" id="151895"/>
    <lineage>
        <taxon>Bacteria</taxon>
        <taxon>Pseudomonadati</taxon>
        <taxon>Bacteroidota</taxon>
        <taxon>Sphingobacteriia</taxon>
        <taxon>Sphingobacteriales</taxon>
        <taxon>Sphingobacteriaceae</taxon>
        <taxon>Pseudopedobacter</taxon>
    </lineage>
</organism>
<protein>
    <recommendedName>
        <fullName evidence="8">MFS transporter</fullName>
    </recommendedName>
</protein>
<dbReference type="AlphaFoldDB" id="A0A2W5FFU8"/>
<feature type="transmembrane region" description="Helical" evidence="5">
    <location>
        <begin position="50"/>
        <end position="69"/>
    </location>
</feature>
<accession>A0A2W5FFU8</accession>
<dbReference type="PANTHER" id="PTHR23501">
    <property type="entry name" value="MAJOR FACILITATOR SUPERFAMILY"/>
    <property type="match status" value="1"/>
</dbReference>
<gene>
    <name evidence="6" type="ORF">DI598_00550</name>
</gene>
<proteinExistence type="predicted"/>
<evidence type="ECO:0000256" key="2">
    <source>
        <dbReference type="ARBA" id="ARBA00022692"/>
    </source>
</evidence>
<dbReference type="GO" id="GO:0005886">
    <property type="term" value="C:plasma membrane"/>
    <property type="evidence" value="ECO:0007669"/>
    <property type="project" value="TreeGrafter"/>
</dbReference>
<feature type="transmembrane region" description="Helical" evidence="5">
    <location>
        <begin position="273"/>
        <end position="293"/>
    </location>
</feature>
<dbReference type="GO" id="GO:0022857">
    <property type="term" value="F:transmembrane transporter activity"/>
    <property type="evidence" value="ECO:0007669"/>
    <property type="project" value="TreeGrafter"/>
</dbReference>
<feature type="transmembrane region" description="Helical" evidence="5">
    <location>
        <begin position="81"/>
        <end position="98"/>
    </location>
</feature>